<evidence type="ECO:0000313" key="4">
    <source>
        <dbReference type="EMBL" id="PLS06061.1"/>
    </source>
</evidence>
<evidence type="ECO:0000313" key="5">
    <source>
        <dbReference type="Proteomes" id="UP000234803"/>
    </source>
</evidence>
<accession>A0A9Q6A762</accession>
<comment type="caution">
    <text evidence="4">The sequence shown here is derived from an EMBL/GenBank/DDBJ whole genome shotgun (WGS) entry which is preliminary data.</text>
</comment>
<protein>
    <submittedName>
        <fullName evidence="4">Competence protein CoiA</fullName>
    </submittedName>
</protein>
<dbReference type="PIRSF" id="PIRSF007487">
    <property type="entry name" value="Competence-induced_CoiA_bac"/>
    <property type="match status" value="1"/>
</dbReference>
<name>A0A9Q6A762_9BACI</name>
<dbReference type="Pfam" id="PF06054">
    <property type="entry name" value="CoiA_nuc"/>
    <property type="match status" value="1"/>
</dbReference>
<organism evidence="4 5">
    <name type="scientific">Bacillus halotolerans</name>
    <dbReference type="NCBI Taxonomy" id="260554"/>
    <lineage>
        <taxon>Bacteria</taxon>
        <taxon>Bacillati</taxon>
        <taxon>Bacillota</taxon>
        <taxon>Bacilli</taxon>
        <taxon>Bacillales</taxon>
        <taxon>Bacillaceae</taxon>
        <taxon>Bacillus</taxon>
    </lineage>
</organism>
<evidence type="ECO:0000259" key="2">
    <source>
        <dbReference type="Pfam" id="PF25164"/>
    </source>
</evidence>
<dbReference type="InterPro" id="IPR057252">
    <property type="entry name" value="CoiA_C"/>
</dbReference>
<feature type="domain" description="Competence protein CoiA nuclease-like" evidence="1">
    <location>
        <begin position="64"/>
        <end position="218"/>
    </location>
</feature>
<dbReference type="InterPro" id="IPR010330">
    <property type="entry name" value="CoiA_nuc"/>
</dbReference>
<feature type="domain" description="Competence protein CoiA C-terminal" evidence="3">
    <location>
        <begin position="225"/>
        <end position="374"/>
    </location>
</feature>
<dbReference type="EMBL" id="PGUV01000011">
    <property type="protein sequence ID" value="PLS06061.1"/>
    <property type="molecule type" value="Genomic_DNA"/>
</dbReference>
<dbReference type="Proteomes" id="UP000234803">
    <property type="component" value="Unassembled WGS sequence"/>
</dbReference>
<proteinExistence type="predicted"/>
<feature type="domain" description="Competence protein CoiA-like N-terminal" evidence="2">
    <location>
        <begin position="18"/>
        <end position="59"/>
    </location>
</feature>
<reference evidence="4 5" key="1">
    <citation type="submission" date="2017-12" db="EMBL/GenBank/DDBJ databases">
        <title>Comparative Functional Genomics of Dry Heat Resistant strains isolated from the Viking Spacecraft.</title>
        <authorList>
            <person name="Seuylemezian A."/>
            <person name="Cooper K."/>
            <person name="Vaishampayan P."/>
        </authorList>
    </citation>
    <scope>NUCLEOTIDE SEQUENCE [LARGE SCALE GENOMIC DNA]</scope>
    <source>
        <strain evidence="4 5">V48-19</strain>
    </source>
</reference>
<dbReference type="Pfam" id="PF25164">
    <property type="entry name" value="CoiA_N"/>
    <property type="match status" value="1"/>
</dbReference>
<sequence>MFSAVTEDGQVFHLIGRQRREQLKQTRFFCPVCAEELDVKLGSQKAPHFAHKQNKSCTIDIEPESAYHLEGKRQLYVWLKTQKASPLLEPYVKEIKQRPDILAKVKGDTLAVEYQCATLAPDVFQKRTAGFKQAGMIPQWILGGSRLKRTSSSFYQLSAFHWQFINASPNSDLLCYCPETHSFLRLSRMIPFYTTHFYCSVQTIPIRQAAAEDLFCTEPGSSFKHSDWTGAILRFRRKTHRFLSKDMNRIRLLFYEKRQTPLSFLPTEVFVPVKKGAVFKSPVFVWQGYLYLFITDLGYKHAPIRFSAVLQHCKIHIHKKNILLRGVYRDQDFIEAVKQYIEFLCKKGFLRETQKEVYVLNQPAKRSQSLQDLIEKDRSCFIE</sequence>
<dbReference type="InterPro" id="IPR021176">
    <property type="entry name" value="Competence-induced_CoiA"/>
</dbReference>
<evidence type="ECO:0000259" key="3">
    <source>
        <dbReference type="Pfam" id="PF25166"/>
    </source>
</evidence>
<dbReference type="RefSeq" id="WP_101860809.1">
    <property type="nucleotide sequence ID" value="NZ_PGUV01000011.1"/>
</dbReference>
<evidence type="ECO:0000259" key="1">
    <source>
        <dbReference type="Pfam" id="PF06054"/>
    </source>
</evidence>
<dbReference type="Pfam" id="PF25166">
    <property type="entry name" value="CoiA_C"/>
    <property type="match status" value="1"/>
</dbReference>
<gene>
    <name evidence="4" type="ORF">CUU63_13410</name>
</gene>
<dbReference type="InterPro" id="IPR057253">
    <property type="entry name" value="CoiA-like_N"/>
</dbReference>
<dbReference type="AlphaFoldDB" id="A0A9Q6A762"/>